<reference evidence="1 2" key="1">
    <citation type="submission" date="2020-01" db="EMBL/GenBank/DDBJ databases">
        <authorList>
            <consortium name="DOE Joint Genome Institute"/>
            <person name="Haridas S."/>
            <person name="Albert R."/>
            <person name="Binder M."/>
            <person name="Bloem J."/>
            <person name="Labutti K."/>
            <person name="Salamov A."/>
            <person name="Andreopoulos B."/>
            <person name="Baker S.E."/>
            <person name="Barry K."/>
            <person name="Bills G."/>
            <person name="Bluhm B.H."/>
            <person name="Cannon C."/>
            <person name="Castanera R."/>
            <person name="Culley D.E."/>
            <person name="Daum C."/>
            <person name="Ezra D."/>
            <person name="Gonzalez J.B."/>
            <person name="Henrissat B."/>
            <person name="Kuo A."/>
            <person name="Liang C."/>
            <person name="Lipzen A."/>
            <person name="Lutzoni F."/>
            <person name="Magnuson J."/>
            <person name="Mondo S."/>
            <person name="Nolan M."/>
            <person name="Ohm R."/>
            <person name="Pangilinan J."/>
            <person name="Park H.-J.H."/>
            <person name="Ramirez L."/>
            <person name="Alfaro M."/>
            <person name="Sun H."/>
            <person name="Tritt A."/>
            <person name="Yoshinaga Y."/>
            <person name="Zwiers L.-H.L."/>
            <person name="Turgeon B.G."/>
            <person name="Goodwin S.B."/>
            <person name="Spatafora J.W."/>
            <person name="Crous P.W."/>
            <person name="Grigoriev I.V."/>
        </authorList>
    </citation>
    <scope>NUCLEOTIDE SEQUENCE [LARGE SCALE GENOMIC DNA]</scope>
    <source>
        <strain evidence="1 2">CBS 611.86</strain>
    </source>
</reference>
<name>A0A7C8IJZ0_9PLEO</name>
<keyword evidence="2" id="KW-1185">Reference proteome</keyword>
<protein>
    <submittedName>
        <fullName evidence="1">Uncharacterized protein</fullName>
    </submittedName>
</protein>
<evidence type="ECO:0000313" key="2">
    <source>
        <dbReference type="Proteomes" id="UP000481861"/>
    </source>
</evidence>
<comment type="caution">
    <text evidence="1">The sequence shown here is derived from an EMBL/GenBank/DDBJ whole genome shotgun (WGS) entry which is preliminary data.</text>
</comment>
<organism evidence="1 2">
    <name type="scientific">Massariosphaeria phaeospora</name>
    <dbReference type="NCBI Taxonomy" id="100035"/>
    <lineage>
        <taxon>Eukaryota</taxon>
        <taxon>Fungi</taxon>
        <taxon>Dikarya</taxon>
        <taxon>Ascomycota</taxon>
        <taxon>Pezizomycotina</taxon>
        <taxon>Dothideomycetes</taxon>
        <taxon>Pleosporomycetidae</taxon>
        <taxon>Pleosporales</taxon>
        <taxon>Pleosporales incertae sedis</taxon>
        <taxon>Massariosphaeria</taxon>
    </lineage>
</organism>
<accession>A0A7C8IJZ0</accession>
<dbReference type="Proteomes" id="UP000481861">
    <property type="component" value="Unassembled WGS sequence"/>
</dbReference>
<dbReference type="AlphaFoldDB" id="A0A7C8IJZ0"/>
<proteinExistence type="predicted"/>
<gene>
    <name evidence="1" type="ORF">BDV95DRAFT_557317</name>
</gene>
<sequence>MEVNSCGQCVPPYLIRAILADSSHRRWWHHNAMAIAMAYACTLAPGWQRFSSFS</sequence>
<evidence type="ECO:0000313" key="1">
    <source>
        <dbReference type="EMBL" id="KAF2878372.1"/>
    </source>
</evidence>
<dbReference type="EMBL" id="JAADJZ010000001">
    <property type="protein sequence ID" value="KAF2878372.1"/>
    <property type="molecule type" value="Genomic_DNA"/>
</dbReference>